<accession>A0A8S9RC17</accession>
<protein>
    <submittedName>
        <fullName evidence="1">Uncharacterized protein</fullName>
    </submittedName>
</protein>
<evidence type="ECO:0000313" key="2">
    <source>
        <dbReference type="Proteomes" id="UP000712600"/>
    </source>
</evidence>
<reference evidence="1" key="1">
    <citation type="submission" date="2019-12" db="EMBL/GenBank/DDBJ databases">
        <title>Genome sequencing and annotation of Brassica cretica.</title>
        <authorList>
            <person name="Studholme D.J."/>
            <person name="Sarris P."/>
        </authorList>
    </citation>
    <scope>NUCLEOTIDE SEQUENCE</scope>
    <source>
        <strain evidence="1">PFS-109/04</strain>
        <tissue evidence="1">Leaf</tissue>
    </source>
</reference>
<sequence length="141" mass="14730">MFLPQSCHSLGSKRVKTRTQILGLSLIRDNWLWLCLRTVGLFLLIFGCGRVICAVSPFVGFAPSVGCSVLGLGFVVTNNLLRAVSASSFSPSRVPWEAATAARHEVGAAGVADAGVTEADGRSPSAGVSPGTHTDFVNVTL</sequence>
<comment type="caution">
    <text evidence="1">The sequence shown here is derived from an EMBL/GenBank/DDBJ whole genome shotgun (WGS) entry which is preliminary data.</text>
</comment>
<proteinExistence type="predicted"/>
<dbReference type="Proteomes" id="UP000712600">
    <property type="component" value="Unassembled WGS sequence"/>
</dbReference>
<dbReference type="EMBL" id="QGKX02000095">
    <property type="protein sequence ID" value="KAF3570275.1"/>
    <property type="molecule type" value="Genomic_DNA"/>
</dbReference>
<organism evidence="1 2">
    <name type="scientific">Brassica cretica</name>
    <name type="common">Mustard</name>
    <dbReference type="NCBI Taxonomy" id="69181"/>
    <lineage>
        <taxon>Eukaryota</taxon>
        <taxon>Viridiplantae</taxon>
        <taxon>Streptophyta</taxon>
        <taxon>Embryophyta</taxon>
        <taxon>Tracheophyta</taxon>
        <taxon>Spermatophyta</taxon>
        <taxon>Magnoliopsida</taxon>
        <taxon>eudicotyledons</taxon>
        <taxon>Gunneridae</taxon>
        <taxon>Pentapetalae</taxon>
        <taxon>rosids</taxon>
        <taxon>malvids</taxon>
        <taxon>Brassicales</taxon>
        <taxon>Brassicaceae</taxon>
        <taxon>Brassiceae</taxon>
        <taxon>Brassica</taxon>
    </lineage>
</organism>
<evidence type="ECO:0000313" key="1">
    <source>
        <dbReference type="EMBL" id="KAF3570275.1"/>
    </source>
</evidence>
<name>A0A8S9RC17_BRACR</name>
<gene>
    <name evidence="1" type="ORF">F2Q69_00058684</name>
</gene>
<dbReference type="AlphaFoldDB" id="A0A8S9RC17"/>